<comment type="function">
    <text evidence="16">Peptidoglycan polymerase that is essential for cell division.</text>
</comment>
<feature type="transmembrane region" description="Helical" evidence="18">
    <location>
        <begin position="381"/>
        <end position="398"/>
    </location>
</feature>
<evidence type="ECO:0000256" key="9">
    <source>
        <dbReference type="ARBA" id="ARBA00032370"/>
    </source>
</evidence>
<feature type="transmembrane region" description="Helical" evidence="18">
    <location>
        <begin position="220"/>
        <end position="238"/>
    </location>
</feature>
<dbReference type="Pfam" id="PF01098">
    <property type="entry name" value="FTSW_RODA_SPOVE"/>
    <property type="match status" value="1"/>
</dbReference>
<evidence type="ECO:0000256" key="3">
    <source>
        <dbReference type="ARBA" id="ARBA00022679"/>
    </source>
</evidence>
<evidence type="ECO:0000256" key="6">
    <source>
        <dbReference type="ARBA" id="ARBA00022984"/>
    </source>
</evidence>
<keyword evidence="8 18" id="KW-0472">Membrane</keyword>
<evidence type="ECO:0000313" key="19">
    <source>
        <dbReference type="EMBL" id="GAA2517267.1"/>
    </source>
</evidence>
<keyword evidence="20" id="KW-1185">Reference proteome</keyword>
<feature type="region of interest" description="Disordered" evidence="17">
    <location>
        <begin position="428"/>
        <end position="479"/>
    </location>
</feature>
<evidence type="ECO:0000256" key="10">
    <source>
        <dbReference type="ARBA" id="ARBA00033270"/>
    </source>
</evidence>
<reference evidence="20" key="1">
    <citation type="journal article" date="2019" name="Int. J. Syst. Evol. Microbiol.">
        <title>The Global Catalogue of Microorganisms (GCM) 10K type strain sequencing project: providing services to taxonomists for standard genome sequencing and annotation.</title>
        <authorList>
            <consortium name="The Broad Institute Genomics Platform"/>
            <consortium name="The Broad Institute Genome Sequencing Center for Infectious Disease"/>
            <person name="Wu L."/>
            <person name="Ma J."/>
        </authorList>
    </citation>
    <scope>NUCLEOTIDE SEQUENCE [LARGE SCALE GENOMIC DNA]</scope>
    <source>
        <strain evidence="20">JCM 3367</strain>
    </source>
</reference>
<evidence type="ECO:0000256" key="8">
    <source>
        <dbReference type="ARBA" id="ARBA00023136"/>
    </source>
</evidence>
<feature type="transmembrane region" description="Helical" evidence="18">
    <location>
        <begin position="342"/>
        <end position="369"/>
    </location>
</feature>
<evidence type="ECO:0000256" key="17">
    <source>
        <dbReference type="SAM" id="MobiDB-lite"/>
    </source>
</evidence>
<comment type="subcellular location">
    <subcellularLocation>
        <location evidence="1">Membrane</location>
        <topology evidence="1">Multi-pass membrane protein</topology>
    </subcellularLocation>
</comment>
<dbReference type="PANTHER" id="PTHR30474">
    <property type="entry name" value="CELL CYCLE PROTEIN"/>
    <property type="match status" value="1"/>
</dbReference>
<protein>
    <recommendedName>
        <fullName evidence="12">Probable peptidoglycan glycosyltransferase FtsW</fullName>
        <ecNumber evidence="14">2.4.99.28</ecNumber>
    </recommendedName>
    <alternativeName>
        <fullName evidence="13">Cell division protein FtsW</fullName>
    </alternativeName>
    <alternativeName>
        <fullName evidence="10">Cell wall polymerase</fullName>
    </alternativeName>
    <alternativeName>
        <fullName evidence="9">Peptidoglycan polymerase</fullName>
    </alternativeName>
</protein>
<comment type="similarity">
    <text evidence="11">Belongs to the SEDS family. FtsW subfamily.</text>
</comment>
<feature type="compositionally biased region" description="Pro residues" evidence="17">
    <location>
        <begin position="433"/>
        <end position="444"/>
    </location>
</feature>
<name>A0ABP6AJU7_9ACTN</name>
<keyword evidence="7 18" id="KW-1133">Transmembrane helix</keyword>
<evidence type="ECO:0000256" key="5">
    <source>
        <dbReference type="ARBA" id="ARBA00022960"/>
    </source>
</evidence>
<feature type="transmembrane region" description="Helical" evidence="18">
    <location>
        <begin position="32"/>
        <end position="53"/>
    </location>
</feature>
<evidence type="ECO:0000256" key="13">
    <source>
        <dbReference type="ARBA" id="ARBA00041418"/>
    </source>
</evidence>
<evidence type="ECO:0000256" key="1">
    <source>
        <dbReference type="ARBA" id="ARBA00004141"/>
    </source>
</evidence>
<evidence type="ECO:0000256" key="4">
    <source>
        <dbReference type="ARBA" id="ARBA00022692"/>
    </source>
</evidence>
<proteinExistence type="inferred from homology"/>
<dbReference type="PANTHER" id="PTHR30474:SF2">
    <property type="entry name" value="PEPTIDOGLYCAN GLYCOSYLTRANSFERASE FTSW-RELATED"/>
    <property type="match status" value="1"/>
</dbReference>
<dbReference type="Proteomes" id="UP001499978">
    <property type="component" value="Unassembled WGS sequence"/>
</dbReference>
<feature type="transmembrane region" description="Helical" evidence="18">
    <location>
        <begin position="65"/>
        <end position="85"/>
    </location>
</feature>
<evidence type="ECO:0000256" key="18">
    <source>
        <dbReference type="SAM" id="Phobius"/>
    </source>
</evidence>
<organism evidence="19 20">
    <name type="scientific">Pilimelia columellifera subsp. columellifera</name>
    <dbReference type="NCBI Taxonomy" id="706583"/>
    <lineage>
        <taxon>Bacteria</taxon>
        <taxon>Bacillati</taxon>
        <taxon>Actinomycetota</taxon>
        <taxon>Actinomycetes</taxon>
        <taxon>Micromonosporales</taxon>
        <taxon>Micromonosporaceae</taxon>
        <taxon>Pilimelia</taxon>
    </lineage>
</organism>
<comment type="caution">
    <text evidence="19">The sequence shown here is derived from an EMBL/GenBank/DDBJ whole genome shotgun (WGS) entry which is preliminary data.</text>
</comment>
<keyword evidence="3" id="KW-0808">Transferase</keyword>
<gene>
    <name evidence="19" type="ORF">GCM10010201_12600</name>
</gene>
<evidence type="ECO:0000256" key="12">
    <source>
        <dbReference type="ARBA" id="ARBA00041185"/>
    </source>
</evidence>
<keyword evidence="6" id="KW-0573">Peptidoglycan synthesis</keyword>
<evidence type="ECO:0000256" key="11">
    <source>
        <dbReference type="ARBA" id="ARBA00038053"/>
    </source>
</evidence>
<keyword evidence="4 18" id="KW-0812">Transmembrane</keyword>
<evidence type="ECO:0000313" key="20">
    <source>
        <dbReference type="Proteomes" id="UP001499978"/>
    </source>
</evidence>
<evidence type="ECO:0000256" key="7">
    <source>
        <dbReference type="ARBA" id="ARBA00022989"/>
    </source>
</evidence>
<feature type="transmembrane region" description="Helical" evidence="18">
    <location>
        <begin position="301"/>
        <end position="330"/>
    </location>
</feature>
<evidence type="ECO:0000256" key="15">
    <source>
        <dbReference type="ARBA" id="ARBA00049902"/>
    </source>
</evidence>
<evidence type="ECO:0000256" key="16">
    <source>
        <dbReference type="ARBA" id="ARBA00049966"/>
    </source>
</evidence>
<keyword evidence="2" id="KW-0328">Glycosyltransferase</keyword>
<keyword evidence="5" id="KW-0133">Cell shape</keyword>
<dbReference type="RefSeq" id="WP_344169670.1">
    <property type="nucleotide sequence ID" value="NZ_BAAARY010000004.1"/>
</dbReference>
<accession>A0ABP6AJU7</accession>
<dbReference type="EC" id="2.4.99.28" evidence="14"/>
<dbReference type="InterPro" id="IPR001182">
    <property type="entry name" value="FtsW/RodA"/>
</dbReference>
<feature type="transmembrane region" description="Helical" evidence="18">
    <location>
        <begin position="181"/>
        <end position="208"/>
    </location>
</feature>
<comment type="catalytic activity">
    <reaction evidence="15">
        <text>[GlcNAc-(1-&gt;4)-Mur2Ac(oyl-L-Ala-gamma-D-Glu-L-Lys-D-Ala-D-Ala)](n)-di-trans,octa-cis-undecaprenyl diphosphate + beta-D-GlcNAc-(1-&gt;4)-Mur2Ac(oyl-L-Ala-gamma-D-Glu-L-Lys-D-Ala-D-Ala)-di-trans,octa-cis-undecaprenyl diphosphate = [GlcNAc-(1-&gt;4)-Mur2Ac(oyl-L-Ala-gamma-D-Glu-L-Lys-D-Ala-D-Ala)](n+1)-di-trans,octa-cis-undecaprenyl diphosphate + di-trans,octa-cis-undecaprenyl diphosphate + H(+)</text>
        <dbReference type="Rhea" id="RHEA:23708"/>
        <dbReference type="Rhea" id="RHEA-COMP:9602"/>
        <dbReference type="Rhea" id="RHEA-COMP:9603"/>
        <dbReference type="ChEBI" id="CHEBI:15378"/>
        <dbReference type="ChEBI" id="CHEBI:58405"/>
        <dbReference type="ChEBI" id="CHEBI:60033"/>
        <dbReference type="ChEBI" id="CHEBI:78435"/>
        <dbReference type="EC" id="2.4.99.28"/>
    </reaction>
</comment>
<feature type="transmembrane region" description="Helical" evidence="18">
    <location>
        <begin position="97"/>
        <end position="118"/>
    </location>
</feature>
<evidence type="ECO:0000256" key="2">
    <source>
        <dbReference type="ARBA" id="ARBA00022676"/>
    </source>
</evidence>
<sequence length="479" mass="50367">MSSAEPGGRAPMPLAGGVAALRGVLARPLASYYLLVSSAGLLLVIGLTMVFSATSVKAYAEDGNAFAAVSRQAVYALVGIVGFWVCQRLPARTFRFLGYPLLVVTFGGLILLDLLLVLKAFRVLPEARLGPIYADELWLHLGPAQIQPSEFAKFALLLWGADVLARKGTAIVQWRALTRPLFLAVGLLFVLVGYNDFGSLVVLLALFVGMLWAAGVRLRVFAAMAGIGAVGLAALLALPGKSGYRLERLTSFSADPTVCGLRDCYQAVQAQYAIADGGWFGVGLGKASLKWGWLPAGHNDFIFAIVAEELGFVGCTVVLALLGVFAYTGLRIARRVADPFRRLAAAAAISWLVAQAFINIGGVIGLLPITGVPLPFISDGGSALVVTLAAVGMLASFARAEPDAARALHARPARGWVRILWAPLPPLGESGPAAPPRAPRPPRPTSGRSPAGTSRRGEAPVGAPRRQPPRGGAGRERSR</sequence>
<dbReference type="EMBL" id="BAAARY010000004">
    <property type="protein sequence ID" value="GAA2517267.1"/>
    <property type="molecule type" value="Genomic_DNA"/>
</dbReference>
<evidence type="ECO:0000256" key="14">
    <source>
        <dbReference type="ARBA" id="ARBA00044770"/>
    </source>
</evidence>